<evidence type="ECO:0000256" key="1">
    <source>
        <dbReference type="ARBA" id="ARBA00022729"/>
    </source>
</evidence>
<name>A0A699ZEZ4_HAELA</name>
<reference evidence="4 5" key="1">
    <citation type="submission" date="2020-02" db="EMBL/GenBank/DDBJ databases">
        <title>Draft genome sequence of Haematococcus lacustris strain NIES-144.</title>
        <authorList>
            <person name="Morimoto D."/>
            <person name="Nakagawa S."/>
            <person name="Yoshida T."/>
            <person name="Sawayama S."/>
        </authorList>
    </citation>
    <scope>NUCLEOTIDE SEQUENCE [LARGE SCALE GENOMIC DNA]</scope>
    <source>
        <strain evidence="4 5">NIES-144</strain>
    </source>
</reference>
<dbReference type="InterPro" id="IPR014756">
    <property type="entry name" value="Ig_E-set"/>
</dbReference>
<proteinExistence type="predicted"/>
<comment type="caution">
    <text evidence="4">The sequence shown here is derived from an EMBL/GenBank/DDBJ whole genome shotgun (WGS) entry which is preliminary data.</text>
</comment>
<dbReference type="PANTHER" id="PTHR46769:SF2">
    <property type="entry name" value="FIBROCYSTIN-L ISOFORM 2 PRECURSOR-RELATED"/>
    <property type="match status" value="1"/>
</dbReference>
<dbReference type="SUPFAM" id="SSF81296">
    <property type="entry name" value="E set domains"/>
    <property type="match status" value="1"/>
</dbReference>
<evidence type="ECO:0000313" key="4">
    <source>
        <dbReference type="EMBL" id="GFH20731.1"/>
    </source>
</evidence>
<dbReference type="PANTHER" id="PTHR46769">
    <property type="entry name" value="POLYCYSTIC KIDNEY AND HEPATIC DISEASE 1 (AUTOSOMAL RECESSIVE)-LIKE 1"/>
    <property type="match status" value="1"/>
</dbReference>
<dbReference type="AlphaFoldDB" id="A0A699ZEZ4"/>
<feature type="signal peptide" evidence="2">
    <location>
        <begin position="1"/>
        <end position="19"/>
    </location>
</feature>
<evidence type="ECO:0000256" key="2">
    <source>
        <dbReference type="SAM" id="SignalP"/>
    </source>
</evidence>
<dbReference type="EMBL" id="BLLF01001688">
    <property type="protein sequence ID" value="GFH20731.1"/>
    <property type="molecule type" value="Genomic_DNA"/>
</dbReference>
<keyword evidence="1 2" id="KW-0732">Signal</keyword>
<dbReference type="InterPro" id="IPR013783">
    <property type="entry name" value="Ig-like_fold"/>
</dbReference>
<feature type="chain" id="PRO_5025479146" description="IPT/TIG domain-containing protein" evidence="2">
    <location>
        <begin position="20"/>
        <end position="383"/>
    </location>
</feature>
<sequence length="383" mass="40242">MTRGAFLACVAGLVSAVLAQVNIQSIQPTIGSLGGSTRLQITGTGFSTDRFAGGNVVYVGPYPCSVIPHLSSNSLVTCETSPGASGNYPVTVLVDGRSSDTECCFSYSSEFTPSGCCAGSELHENPAVEADCALVLGCSLKSGCALRWSPWAADDHLWQSHVRSRRSSRMAGPSHAPFAAADSHCASVPAHCPQLLPPPALCSCPFRWTLNNACLAVSPSFNDASCVGEVVFGDYLCRTGLSGNDAQSVYSQVWSPRYNWDNSYAINCSLPDPGPLEAASNTHCGPLQNGVLSVWCSPSHGILMAYTWHAHGHGCLPPTLLPDPLGLHRKGPAGSLGRAARDVMLSWNSGGLAASRPLYKHYATSTLHAVHTLPALAAVYDIL</sequence>
<dbReference type="Proteomes" id="UP000485058">
    <property type="component" value="Unassembled WGS sequence"/>
</dbReference>
<feature type="domain" description="IPT/TIG" evidence="3">
    <location>
        <begin position="23"/>
        <end position="101"/>
    </location>
</feature>
<dbReference type="InterPro" id="IPR052387">
    <property type="entry name" value="Fibrocystin"/>
</dbReference>
<evidence type="ECO:0000313" key="5">
    <source>
        <dbReference type="Proteomes" id="UP000485058"/>
    </source>
</evidence>
<accession>A0A699ZEZ4</accession>
<dbReference type="Pfam" id="PF01833">
    <property type="entry name" value="TIG"/>
    <property type="match status" value="1"/>
</dbReference>
<protein>
    <recommendedName>
        <fullName evidence="3">IPT/TIG domain-containing protein</fullName>
    </recommendedName>
</protein>
<gene>
    <name evidence="4" type="ORF">HaLaN_17901</name>
</gene>
<dbReference type="CDD" id="cd00603">
    <property type="entry name" value="IPT_PCSR"/>
    <property type="match status" value="1"/>
</dbReference>
<organism evidence="4 5">
    <name type="scientific">Haematococcus lacustris</name>
    <name type="common">Green alga</name>
    <name type="synonym">Haematococcus pluvialis</name>
    <dbReference type="NCBI Taxonomy" id="44745"/>
    <lineage>
        <taxon>Eukaryota</taxon>
        <taxon>Viridiplantae</taxon>
        <taxon>Chlorophyta</taxon>
        <taxon>core chlorophytes</taxon>
        <taxon>Chlorophyceae</taxon>
        <taxon>CS clade</taxon>
        <taxon>Chlamydomonadales</taxon>
        <taxon>Haematococcaceae</taxon>
        <taxon>Haematococcus</taxon>
    </lineage>
</organism>
<keyword evidence="5" id="KW-1185">Reference proteome</keyword>
<evidence type="ECO:0000259" key="3">
    <source>
        <dbReference type="Pfam" id="PF01833"/>
    </source>
</evidence>
<dbReference type="InterPro" id="IPR002909">
    <property type="entry name" value="IPT_dom"/>
</dbReference>
<dbReference type="Gene3D" id="2.60.40.10">
    <property type="entry name" value="Immunoglobulins"/>
    <property type="match status" value="1"/>
</dbReference>